<evidence type="ECO:0000259" key="1">
    <source>
        <dbReference type="Pfam" id="PF13460"/>
    </source>
</evidence>
<dbReference type="Proteomes" id="UP001501578">
    <property type="component" value="Unassembled WGS sequence"/>
</dbReference>
<dbReference type="Gene3D" id="3.40.50.720">
    <property type="entry name" value="NAD(P)-binding Rossmann-like Domain"/>
    <property type="match status" value="1"/>
</dbReference>
<sequence>MILVTGATGTIGSAVIRRLAERGAPARSMVRDLSRASGPAVLGDFERPDTLRAAAEGAEAVLLVTPFGAGLAEHDRAMVRAAEAAGVRRIVKISAIGAEDTGDLMDVRTMHAAGELAVTSSALTWTILRPSMFATNALGWAEGIRAGLPVQNMTGKGRQGIIDPGDIADVAVEALTSAGHGGRIYTLTGPHLLSTADQVELIGKAAGRAATTVDVPPAQARAQLLEMGADPVFVEVAMTGWGFVAGGGNEIVTTDVSDVLGRPATSFAAWAETNAAAFTGQPGSSADPGGKSAG</sequence>
<protein>
    <submittedName>
        <fullName evidence="2">SDR family oxidoreductase</fullName>
    </submittedName>
</protein>
<dbReference type="InterPro" id="IPR016040">
    <property type="entry name" value="NAD(P)-bd_dom"/>
</dbReference>
<evidence type="ECO:0000313" key="3">
    <source>
        <dbReference type="Proteomes" id="UP001501578"/>
    </source>
</evidence>
<keyword evidence="3" id="KW-1185">Reference proteome</keyword>
<proteinExistence type="predicted"/>
<dbReference type="InterPro" id="IPR036291">
    <property type="entry name" value="NAD(P)-bd_dom_sf"/>
</dbReference>
<organism evidence="2 3">
    <name type="scientific">Nonomuraea longicatena</name>
    <dbReference type="NCBI Taxonomy" id="83682"/>
    <lineage>
        <taxon>Bacteria</taxon>
        <taxon>Bacillati</taxon>
        <taxon>Actinomycetota</taxon>
        <taxon>Actinomycetes</taxon>
        <taxon>Streptosporangiales</taxon>
        <taxon>Streptosporangiaceae</taxon>
        <taxon>Nonomuraea</taxon>
    </lineage>
</organism>
<accession>A0ABN1NQH4</accession>
<dbReference type="SUPFAM" id="SSF51735">
    <property type="entry name" value="NAD(P)-binding Rossmann-fold domains"/>
    <property type="match status" value="1"/>
</dbReference>
<reference evidence="2 3" key="1">
    <citation type="journal article" date="2019" name="Int. J. Syst. Evol. Microbiol.">
        <title>The Global Catalogue of Microorganisms (GCM) 10K type strain sequencing project: providing services to taxonomists for standard genome sequencing and annotation.</title>
        <authorList>
            <consortium name="The Broad Institute Genomics Platform"/>
            <consortium name="The Broad Institute Genome Sequencing Center for Infectious Disease"/>
            <person name="Wu L."/>
            <person name="Ma J."/>
        </authorList>
    </citation>
    <scope>NUCLEOTIDE SEQUENCE [LARGE SCALE GENOMIC DNA]</scope>
    <source>
        <strain evidence="2 3">JCM 11136</strain>
    </source>
</reference>
<name>A0ABN1NQH4_9ACTN</name>
<gene>
    <name evidence="2" type="ORF">GCM10009560_08530</name>
</gene>
<dbReference type="PANTHER" id="PTHR43162:SF1">
    <property type="entry name" value="PRESTALK A DIFFERENTIATION PROTEIN A"/>
    <property type="match status" value="1"/>
</dbReference>
<dbReference type="EMBL" id="BAAAHQ010000002">
    <property type="protein sequence ID" value="GAA0914765.1"/>
    <property type="molecule type" value="Genomic_DNA"/>
</dbReference>
<dbReference type="InterPro" id="IPR051604">
    <property type="entry name" value="Ergot_Alk_Oxidoreductase"/>
</dbReference>
<dbReference type="RefSeq" id="WP_343948352.1">
    <property type="nucleotide sequence ID" value="NZ_BAAAHQ010000002.1"/>
</dbReference>
<dbReference type="Gene3D" id="3.90.25.10">
    <property type="entry name" value="UDP-galactose 4-epimerase, domain 1"/>
    <property type="match status" value="1"/>
</dbReference>
<dbReference type="Pfam" id="PF13460">
    <property type="entry name" value="NAD_binding_10"/>
    <property type="match status" value="1"/>
</dbReference>
<evidence type="ECO:0000313" key="2">
    <source>
        <dbReference type="EMBL" id="GAA0914765.1"/>
    </source>
</evidence>
<feature type="domain" description="NAD(P)-binding" evidence="1">
    <location>
        <begin position="6"/>
        <end position="177"/>
    </location>
</feature>
<comment type="caution">
    <text evidence="2">The sequence shown here is derived from an EMBL/GenBank/DDBJ whole genome shotgun (WGS) entry which is preliminary data.</text>
</comment>
<dbReference type="PANTHER" id="PTHR43162">
    <property type="match status" value="1"/>
</dbReference>